<organism evidence="2 3">
    <name type="scientific">Blastococcus brunescens</name>
    <dbReference type="NCBI Taxonomy" id="1564165"/>
    <lineage>
        <taxon>Bacteria</taxon>
        <taxon>Bacillati</taxon>
        <taxon>Actinomycetota</taxon>
        <taxon>Actinomycetes</taxon>
        <taxon>Geodermatophilales</taxon>
        <taxon>Geodermatophilaceae</taxon>
        <taxon>Blastococcus</taxon>
    </lineage>
</organism>
<dbReference type="Proteomes" id="UP001324287">
    <property type="component" value="Chromosome"/>
</dbReference>
<evidence type="ECO:0000313" key="2">
    <source>
        <dbReference type="EMBL" id="WRL67318.1"/>
    </source>
</evidence>
<dbReference type="RefSeq" id="WP_324278625.1">
    <property type="nucleotide sequence ID" value="NZ_CP141261.1"/>
</dbReference>
<accession>A0ABZ1B919</accession>
<feature type="region of interest" description="Disordered" evidence="1">
    <location>
        <begin position="55"/>
        <end position="90"/>
    </location>
</feature>
<evidence type="ECO:0000313" key="3">
    <source>
        <dbReference type="Proteomes" id="UP001324287"/>
    </source>
</evidence>
<sequence>MSDDLPFVYAVEIVGLLASPEHRYDGRPGSTVPEQSADRRERLEVRAGFGIVGDRYAGSRRTGTPRSRCWERSRWSPSPPSSGPGRWTRC</sequence>
<proteinExistence type="predicted"/>
<keyword evidence="3" id="KW-1185">Reference proteome</keyword>
<gene>
    <name evidence="2" type="ORF">U6N30_28235</name>
</gene>
<reference evidence="2 3" key="1">
    <citation type="submission" date="2023-12" db="EMBL/GenBank/DDBJ databases">
        <title>Blastococcus brunescens sp. nov., an actonobacterium isolated from sandstone collected in sahara desert.</title>
        <authorList>
            <person name="Gtari M."/>
            <person name="Ghodhbane F."/>
        </authorList>
    </citation>
    <scope>NUCLEOTIDE SEQUENCE [LARGE SCALE GENOMIC DNA]</scope>
    <source>
        <strain evidence="2 3">BMG 8361</strain>
    </source>
</reference>
<name>A0ABZ1B919_9ACTN</name>
<dbReference type="EMBL" id="CP141261">
    <property type="protein sequence ID" value="WRL67318.1"/>
    <property type="molecule type" value="Genomic_DNA"/>
</dbReference>
<evidence type="ECO:0000256" key="1">
    <source>
        <dbReference type="SAM" id="MobiDB-lite"/>
    </source>
</evidence>
<protein>
    <submittedName>
        <fullName evidence="2">Uncharacterized protein</fullName>
    </submittedName>
</protein>